<organism evidence="9 10">
    <name type="scientific">Pelodictyon luteolum</name>
    <dbReference type="NCBI Taxonomy" id="1100"/>
    <lineage>
        <taxon>Bacteria</taxon>
        <taxon>Pseudomonadati</taxon>
        <taxon>Chlorobiota</taxon>
        <taxon>Chlorobiia</taxon>
        <taxon>Chlorobiales</taxon>
        <taxon>Chlorobiaceae</taxon>
        <taxon>Chlorobium/Pelodictyon group</taxon>
        <taxon>Pelodictyon</taxon>
    </lineage>
</organism>
<protein>
    <submittedName>
        <fullName evidence="9">Menaquinol oxidoreductase</fullName>
    </submittedName>
</protein>
<feature type="transmembrane region" description="Helical" evidence="7">
    <location>
        <begin position="253"/>
        <end position="271"/>
    </location>
</feature>
<evidence type="ECO:0000256" key="5">
    <source>
        <dbReference type="ARBA" id="ARBA00023002"/>
    </source>
</evidence>
<keyword evidence="3 7" id="KW-0812">Transmembrane</keyword>
<keyword evidence="6 7" id="KW-0472">Membrane</keyword>
<dbReference type="NCBIfam" id="NF038037">
    <property type="entry name" value="cytob_DsrM"/>
    <property type="match status" value="1"/>
</dbReference>
<dbReference type="PROSITE" id="PS51257">
    <property type="entry name" value="PROKAR_LIPOPROTEIN"/>
    <property type="match status" value="1"/>
</dbReference>
<evidence type="ECO:0000256" key="1">
    <source>
        <dbReference type="ARBA" id="ARBA00004651"/>
    </source>
</evidence>
<sequence>MKKVFMPLVMVAVLSCIPYVGVAYFGMGYLFGVIIPYLAVLLFVAGFAWRMYDWLSRPVPFCITTTCGQEKSLDWIKHQKLESPATKWQAALRVMMEVLFFRSLFRNTKAELHTGPQLAYASSKWLWMGGLAFHWSLLLIGLRHARFFFIEPPLVVQLIERTDRFFELTLPAFYMTDAIVLAAITYLVARRLRDAKMRIISLQTDFFPLFLIGGIVLAGMSMRYVAKVDVLAIKALMMNLAAFSFDAPGSISPLFYIHLFLASVLAVYFPFSKLMHAGAIFLSPTRNLANNSREKRHVNPWNKKIKFRTYSEYEDDYREKMKKAGLPVEKD</sequence>
<dbReference type="Pfam" id="PF02665">
    <property type="entry name" value="Nitrate_red_gam"/>
    <property type="match status" value="1"/>
</dbReference>
<feature type="transmembrane region" description="Helical" evidence="7">
    <location>
        <begin position="28"/>
        <end position="49"/>
    </location>
</feature>
<dbReference type="EMBL" id="LVWG01000016">
    <property type="protein sequence ID" value="KZK74968.1"/>
    <property type="molecule type" value="Genomic_DNA"/>
</dbReference>
<dbReference type="AlphaFoldDB" id="A0A165M994"/>
<evidence type="ECO:0000256" key="6">
    <source>
        <dbReference type="ARBA" id="ARBA00023136"/>
    </source>
</evidence>
<feature type="transmembrane region" description="Helical" evidence="7">
    <location>
        <begin position="165"/>
        <end position="188"/>
    </location>
</feature>
<evidence type="ECO:0000256" key="7">
    <source>
        <dbReference type="SAM" id="Phobius"/>
    </source>
</evidence>
<dbReference type="SUPFAM" id="SSF103501">
    <property type="entry name" value="Respiratory nitrate reductase 1 gamma chain"/>
    <property type="match status" value="1"/>
</dbReference>
<dbReference type="RefSeq" id="WP_303680908.1">
    <property type="nucleotide sequence ID" value="NZ_LVWG01000016.1"/>
</dbReference>
<evidence type="ECO:0000313" key="10">
    <source>
        <dbReference type="Proteomes" id="UP000076481"/>
    </source>
</evidence>
<feature type="transmembrane region" description="Helical" evidence="7">
    <location>
        <begin position="125"/>
        <end position="145"/>
    </location>
</feature>
<dbReference type="GO" id="GO:0016491">
    <property type="term" value="F:oxidoreductase activity"/>
    <property type="evidence" value="ECO:0007669"/>
    <property type="project" value="UniProtKB-KW"/>
</dbReference>
<evidence type="ECO:0000256" key="3">
    <source>
        <dbReference type="ARBA" id="ARBA00022692"/>
    </source>
</evidence>
<dbReference type="Gene3D" id="1.20.950.20">
    <property type="entry name" value="Transmembrane di-heme cytochromes, Chain C"/>
    <property type="match status" value="1"/>
</dbReference>
<dbReference type="InterPro" id="IPR023234">
    <property type="entry name" value="NarG-like_domain"/>
</dbReference>
<comment type="subcellular location">
    <subcellularLocation>
        <location evidence="1">Cell membrane</location>
        <topology evidence="1">Multi-pass membrane protein</topology>
    </subcellularLocation>
</comment>
<dbReference type="InterPro" id="IPR047660">
    <property type="entry name" value="DsrM"/>
</dbReference>
<keyword evidence="4 7" id="KW-1133">Transmembrane helix</keyword>
<accession>A0A165M994</accession>
<dbReference type="InterPro" id="IPR036197">
    <property type="entry name" value="NarG-like_sf"/>
</dbReference>
<name>A0A165M994_PELLU</name>
<dbReference type="Proteomes" id="UP000076481">
    <property type="component" value="Unassembled WGS sequence"/>
</dbReference>
<evidence type="ECO:0000313" key="9">
    <source>
        <dbReference type="EMBL" id="KZK74968.1"/>
    </source>
</evidence>
<evidence type="ECO:0000259" key="8">
    <source>
        <dbReference type="Pfam" id="PF02665"/>
    </source>
</evidence>
<keyword evidence="5" id="KW-0560">Oxidoreductase</keyword>
<keyword evidence="2" id="KW-1003">Cell membrane</keyword>
<dbReference type="GO" id="GO:0005886">
    <property type="term" value="C:plasma membrane"/>
    <property type="evidence" value="ECO:0007669"/>
    <property type="project" value="UniProtKB-SubCell"/>
</dbReference>
<feature type="transmembrane region" description="Helical" evidence="7">
    <location>
        <begin position="209"/>
        <end position="233"/>
    </location>
</feature>
<proteinExistence type="predicted"/>
<evidence type="ECO:0000256" key="2">
    <source>
        <dbReference type="ARBA" id="ARBA00022475"/>
    </source>
</evidence>
<comment type="caution">
    <text evidence="9">The sequence shown here is derived from an EMBL/GenBank/DDBJ whole genome shotgun (WGS) entry which is preliminary data.</text>
</comment>
<feature type="domain" description="NarG-like" evidence="8">
    <location>
        <begin position="120"/>
        <end position="278"/>
    </location>
</feature>
<reference evidence="9 10" key="1">
    <citation type="submission" date="2016-03" db="EMBL/GenBank/DDBJ databases">
        <title>Speciation and ecological success in dimly lit waters: horizontal gene transfer in a green sulfur bacteria bloom unveiled by metagenomic assembly.</title>
        <authorList>
            <person name="Llorens-Mares T."/>
            <person name="Liu Z."/>
            <person name="Allen L.Z."/>
            <person name="Rusch D.B."/>
            <person name="Craig M.T."/>
            <person name="Dupont C.L."/>
            <person name="Bryant D.A."/>
            <person name="Casamayor E.O."/>
        </authorList>
    </citation>
    <scope>NUCLEOTIDE SEQUENCE [LARGE SCALE GENOMIC DNA]</scope>
    <source>
        <strain evidence="9">CIII</strain>
    </source>
</reference>
<evidence type="ECO:0000256" key="4">
    <source>
        <dbReference type="ARBA" id="ARBA00022989"/>
    </source>
</evidence>
<gene>
    <name evidence="9" type="ORF">A3K90_00370</name>
</gene>